<feature type="region of interest" description="Disordered" evidence="1">
    <location>
        <begin position="42"/>
        <end position="116"/>
    </location>
</feature>
<gene>
    <name evidence="2" type="ORF">NP493_310g02019</name>
</gene>
<proteinExistence type="predicted"/>
<protein>
    <submittedName>
        <fullName evidence="2">Uncharacterized protein</fullName>
    </submittedName>
</protein>
<comment type="caution">
    <text evidence="2">The sequence shown here is derived from an EMBL/GenBank/DDBJ whole genome shotgun (WGS) entry which is preliminary data.</text>
</comment>
<evidence type="ECO:0000256" key="1">
    <source>
        <dbReference type="SAM" id="MobiDB-lite"/>
    </source>
</evidence>
<name>A0AAD9NV31_RIDPI</name>
<feature type="compositionally biased region" description="Basic and acidic residues" evidence="1">
    <location>
        <begin position="49"/>
        <end position="64"/>
    </location>
</feature>
<dbReference type="AlphaFoldDB" id="A0AAD9NV31"/>
<reference evidence="2" key="1">
    <citation type="journal article" date="2023" name="Mol. Biol. Evol.">
        <title>Third-Generation Sequencing Reveals the Adaptive Role of the Epigenome in Three Deep-Sea Polychaetes.</title>
        <authorList>
            <person name="Perez M."/>
            <person name="Aroh O."/>
            <person name="Sun Y."/>
            <person name="Lan Y."/>
            <person name="Juniper S.K."/>
            <person name="Young C.R."/>
            <person name="Angers B."/>
            <person name="Qian P.Y."/>
        </authorList>
    </citation>
    <scope>NUCLEOTIDE SEQUENCE</scope>
    <source>
        <strain evidence="2">R07B-5</strain>
    </source>
</reference>
<dbReference type="Proteomes" id="UP001209878">
    <property type="component" value="Unassembled WGS sequence"/>
</dbReference>
<dbReference type="EMBL" id="JAODUO010000310">
    <property type="protein sequence ID" value="KAK2183490.1"/>
    <property type="molecule type" value="Genomic_DNA"/>
</dbReference>
<sequence length="137" mass="15731">MVIYDDESKTSPTQVFCRTYSKTIDILIRKLLGKMSILRKSSENMNVLSDEKSNKSKASSKKDTQQSTTARKRNKKKKKNLEKLENDELRSLAFGKPGKHKVNTNAHSHIQETPAAPVKQWEEWKKTDTEVFLHGLV</sequence>
<accession>A0AAD9NV31</accession>
<evidence type="ECO:0000313" key="3">
    <source>
        <dbReference type="Proteomes" id="UP001209878"/>
    </source>
</evidence>
<feature type="compositionally biased region" description="Basic residues" evidence="1">
    <location>
        <begin position="70"/>
        <end position="80"/>
    </location>
</feature>
<keyword evidence="3" id="KW-1185">Reference proteome</keyword>
<organism evidence="2 3">
    <name type="scientific">Ridgeia piscesae</name>
    <name type="common">Tubeworm</name>
    <dbReference type="NCBI Taxonomy" id="27915"/>
    <lineage>
        <taxon>Eukaryota</taxon>
        <taxon>Metazoa</taxon>
        <taxon>Spiralia</taxon>
        <taxon>Lophotrochozoa</taxon>
        <taxon>Annelida</taxon>
        <taxon>Polychaeta</taxon>
        <taxon>Sedentaria</taxon>
        <taxon>Canalipalpata</taxon>
        <taxon>Sabellida</taxon>
        <taxon>Siboglinidae</taxon>
        <taxon>Ridgeia</taxon>
    </lineage>
</organism>
<evidence type="ECO:0000313" key="2">
    <source>
        <dbReference type="EMBL" id="KAK2183490.1"/>
    </source>
</evidence>
<feature type="compositionally biased region" description="Basic and acidic residues" evidence="1">
    <location>
        <begin position="81"/>
        <end position="90"/>
    </location>
</feature>